<dbReference type="PANTHER" id="PTHR24273">
    <property type="entry name" value="FI04643P-RELATED"/>
    <property type="match status" value="1"/>
</dbReference>
<evidence type="ECO:0008006" key="5">
    <source>
        <dbReference type="Google" id="ProtNLM"/>
    </source>
</evidence>
<evidence type="ECO:0000256" key="1">
    <source>
        <dbReference type="SAM" id="Phobius"/>
    </source>
</evidence>
<feature type="transmembrane region" description="Helical" evidence="1">
    <location>
        <begin position="541"/>
        <end position="562"/>
    </location>
</feature>
<evidence type="ECO:0000313" key="3">
    <source>
        <dbReference type="EMBL" id="HIT49485.1"/>
    </source>
</evidence>
<reference evidence="3" key="2">
    <citation type="journal article" date="2021" name="PeerJ">
        <title>Extensive microbial diversity within the chicken gut microbiome revealed by metagenomics and culture.</title>
        <authorList>
            <person name="Gilroy R."/>
            <person name="Ravi A."/>
            <person name="Getino M."/>
            <person name="Pursley I."/>
            <person name="Horton D.L."/>
            <person name="Alikhan N.F."/>
            <person name="Baker D."/>
            <person name="Gharbi K."/>
            <person name="Hall N."/>
            <person name="Watson M."/>
            <person name="Adriaenssens E.M."/>
            <person name="Foster-Nyarko E."/>
            <person name="Jarju S."/>
            <person name="Secka A."/>
            <person name="Antonio M."/>
            <person name="Oren A."/>
            <person name="Chaudhuri R.R."/>
            <person name="La Ragione R."/>
            <person name="Hildebrand F."/>
            <person name="Pallen M.J."/>
        </authorList>
    </citation>
    <scope>NUCLEOTIDE SEQUENCE</scope>
    <source>
        <strain evidence="3">ChiW17-6978</strain>
    </source>
</reference>
<dbReference type="PANTHER" id="PTHR24273:SF32">
    <property type="entry name" value="HYALIN"/>
    <property type="match status" value="1"/>
</dbReference>
<keyword evidence="1" id="KW-0812">Transmembrane</keyword>
<feature type="signal peptide" evidence="2">
    <location>
        <begin position="1"/>
        <end position="18"/>
    </location>
</feature>
<comment type="caution">
    <text evidence="3">The sequence shown here is derived from an EMBL/GenBank/DDBJ whole genome shotgun (WGS) entry which is preliminary data.</text>
</comment>
<organism evidence="3 4">
    <name type="scientific">Candidatus Pelethenecus faecipullorum</name>
    <dbReference type="NCBI Taxonomy" id="2840900"/>
    <lineage>
        <taxon>Bacteria</taxon>
        <taxon>Bacillati</taxon>
        <taxon>Mycoplasmatota</taxon>
        <taxon>Mollicutes</taxon>
        <taxon>Candidatus Pelethenecus</taxon>
    </lineage>
</organism>
<accession>A0A9D1GQ29</accession>
<reference evidence="3" key="1">
    <citation type="submission" date="2020-10" db="EMBL/GenBank/DDBJ databases">
        <authorList>
            <person name="Gilroy R."/>
        </authorList>
    </citation>
    <scope>NUCLEOTIDE SEQUENCE</scope>
    <source>
        <strain evidence="3">ChiW17-6978</strain>
    </source>
</reference>
<dbReference type="EMBL" id="DVLF01000018">
    <property type="protein sequence ID" value="HIT49485.1"/>
    <property type="molecule type" value="Genomic_DNA"/>
</dbReference>
<keyword evidence="2" id="KW-0732">Signal</keyword>
<sequence length="567" mass="62849">MKKVILLAGIALSGLAVGMENLSVSASSEPTELTETRSSYDFSGKVAALDERLYLGEMLFTDADWFTTEENFCECDGDGQLCQYHDQGGWSEETEAELSIKLQPGLYRLNLIEVNPYWTDFSFAEIQSDTITNLSGVTVNNSDTEKWFYVESGDFKGISIYISQSHFDDRDESILFTRYDLIDAVAPTINATVHVSVNVDNQPSIDEILSHVTAVDETDGVVPVLVESSTYTQGQMIVGDYEIHIYAQDQAGNRANRTIYVHRYDDTKPVISGQNSYVLNYDHSVTKDSILASLSVTDNVDSGLTITCVAETFSGHEHTIGTYQLEFQTTDLSGIQSDVFTVTVKVENQGTPTITAPGTIEIGTSQLLSLEELKEKISVNDGYDGVITDYQISGYDNYLSHYQEVGTYSITISYTNSGGNQATTTISIVTSDQLAPGIYFDDYFILLKVGESFPESTLKAQVARVLKVAESEILEISGTYDTDVVGTYPLSVKTTSGDYDFSVKVSSMNDEEESDKNYFVELWEQTVRSFKNPFDFGGYTWLSWTFVVVGVLLILLVIKGVLKARRR</sequence>
<keyword evidence="1" id="KW-0472">Membrane</keyword>
<dbReference type="Gene3D" id="2.60.40.10">
    <property type="entry name" value="Immunoglobulins"/>
    <property type="match status" value="2"/>
</dbReference>
<dbReference type="AlphaFoldDB" id="A0A9D1GQ29"/>
<dbReference type="InterPro" id="IPR013783">
    <property type="entry name" value="Ig-like_fold"/>
</dbReference>
<evidence type="ECO:0000256" key="2">
    <source>
        <dbReference type="SAM" id="SignalP"/>
    </source>
</evidence>
<gene>
    <name evidence="3" type="ORF">IAD46_00510</name>
</gene>
<proteinExistence type="predicted"/>
<protein>
    <recommendedName>
        <fullName evidence="5">DUF5011 domain-containing protein</fullName>
    </recommendedName>
</protein>
<keyword evidence="1" id="KW-1133">Transmembrane helix</keyword>
<name>A0A9D1GQ29_9MOLU</name>
<evidence type="ECO:0000313" key="4">
    <source>
        <dbReference type="Proteomes" id="UP000886758"/>
    </source>
</evidence>
<dbReference type="Proteomes" id="UP000886758">
    <property type="component" value="Unassembled WGS sequence"/>
</dbReference>
<feature type="chain" id="PRO_5039108508" description="DUF5011 domain-containing protein" evidence="2">
    <location>
        <begin position="19"/>
        <end position="567"/>
    </location>
</feature>